<dbReference type="GeneID" id="42048640"/>
<dbReference type="Proteomes" id="UP000183971">
    <property type="component" value="Unassembled WGS sequence"/>
</dbReference>
<dbReference type="VEuPathDB" id="FungiDB:FPRO_03755"/>
<dbReference type="CDD" id="cd00067">
    <property type="entry name" value="GAL4"/>
    <property type="match status" value="1"/>
</dbReference>
<dbReference type="AlphaFoldDB" id="A0A1L7V9F4"/>
<dbReference type="RefSeq" id="XP_031076578.1">
    <property type="nucleotide sequence ID" value="XM_031225998.1"/>
</dbReference>
<feature type="region of interest" description="Disordered" evidence="2">
    <location>
        <begin position="1"/>
        <end position="28"/>
    </location>
</feature>
<feature type="compositionally biased region" description="Polar residues" evidence="2">
    <location>
        <begin position="86"/>
        <end position="103"/>
    </location>
</feature>
<dbReference type="EMBL" id="FJOF01000002">
    <property type="protein sequence ID" value="CZR35985.1"/>
    <property type="molecule type" value="Genomic_DNA"/>
</dbReference>
<dbReference type="PANTHER" id="PTHR31986">
    <property type="entry name" value="REGULATOR OF DRUG SENSITIVITY 2"/>
    <property type="match status" value="1"/>
</dbReference>
<keyword evidence="1" id="KW-0539">Nucleus</keyword>
<organism evidence="4 5">
    <name type="scientific">Fusarium proliferatum (strain ET1)</name>
    <name type="common">Orchid endophyte fungus</name>
    <dbReference type="NCBI Taxonomy" id="1227346"/>
    <lineage>
        <taxon>Eukaryota</taxon>
        <taxon>Fungi</taxon>
        <taxon>Dikarya</taxon>
        <taxon>Ascomycota</taxon>
        <taxon>Pezizomycotina</taxon>
        <taxon>Sordariomycetes</taxon>
        <taxon>Hypocreomycetidae</taxon>
        <taxon>Hypocreales</taxon>
        <taxon>Nectriaceae</taxon>
        <taxon>Fusarium</taxon>
        <taxon>Fusarium fujikuroi species complex</taxon>
    </lineage>
</organism>
<dbReference type="FunFam" id="4.10.240.10:FF:000002">
    <property type="entry name" value="Zn cluster transcription factor Rds2"/>
    <property type="match status" value="1"/>
</dbReference>
<keyword evidence="5" id="KW-1185">Reference proteome</keyword>
<dbReference type="PANTHER" id="PTHR31986:SF7">
    <property type="entry name" value="REGULATOR OF DRUG SENSITIVITY 2"/>
    <property type="match status" value="1"/>
</dbReference>
<dbReference type="GO" id="GO:0000977">
    <property type="term" value="F:RNA polymerase II transcription regulatory region sequence-specific DNA binding"/>
    <property type="evidence" value="ECO:0007669"/>
    <property type="project" value="TreeGrafter"/>
</dbReference>
<name>A0A1L7V9F4_FUSPR</name>
<feature type="domain" description="Zn(2)-C6 fungal-type" evidence="3">
    <location>
        <begin position="41"/>
        <end position="70"/>
    </location>
</feature>
<dbReference type="InterPro" id="IPR053045">
    <property type="entry name" value="Zinc_cluster_trans_reg"/>
</dbReference>
<dbReference type="GO" id="GO:0008270">
    <property type="term" value="F:zinc ion binding"/>
    <property type="evidence" value="ECO:0007669"/>
    <property type="project" value="InterPro"/>
</dbReference>
<dbReference type="PROSITE" id="PS00463">
    <property type="entry name" value="ZN2_CY6_FUNGAL_1"/>
    <property type="match status" value="1"/>
</dbReference>
<evidence type="ECO:0000256" key="2">
    <source>
        <dbReference type="SAM" id="MobiDB-lite"/>
    </source>
</evidence>
<evidence type="ECO:0000256" key="1">
    <source>
        <dbReference type="ARBA" id="ARBA00023242"/>
    </source>
</evidence>
<feature type="region of interest" description="Disordered" evidence="2">
    <location>
        <begin position="80"/>
        <end position="103"/>
    </location>
</feature>
<protein>
    <recommendedName>
        <fullName evidence="3">Zn(2)-C6 fungal-type domain-containing protein</fullName>
    </recommendedName>
</protein>
<dbReference type="GO" id="GO:0000981">
    <property type="term" value="F:DNA-binding transcription factor activity, RNA polymerase II-specific"/>
    <property type="evidence" value="ECO:0007669"/>
    <property type="project" value="InterPro"/>
</dbReference>
<evidence type="ECO:0000259" key="3">
    <source>
        <dbReference type="PROSITE" id="PS50048"/>
    </source>
</evidence>
<reference evidence="5" key="1">
    <citation type="journal article" date="2016" name="Genome Biol. Evol.">
        <title>Comparative 'omics' of the Fusarium fujikuroi species complex highlights differences in genetic potential and metabolite synthesis.</title>
        <authorList>
            <person name="Niehaus E.-M."/>
            <person name="Muensterkoetter M."/>
            <person name="Proctor R.H."/>
            <person name="Brown D.W."/>
            <person name="Sharon A."/>
            <person name="Idan Y."/>
            <person name="Oren-Young L."/>
            <person name="Sieber C.M."/>
            <person name="Novak O."/>
            <person name="Pencik A."/>
            <person name="Tarkowska D."/>
            <person name="Hromadova K."/>
            <person name="Freeman S."/>
            <person name="Maymon M."/>
            <person name="Elazar M."/>
            <person name="Youssef S.A."/>
            <person name="El-Shabrawy E.S.M."/>
            <person name="Shalaby A.B.A."/>
            <person name="Houterman P."/>
            <person name="Brock N.L."/>
            <person name="Burkhardt I."/>
            <person name="Tsavkelova E.A."/>
            <person name="Dickschat J.S."/>
            <person name="Galuszka P."/>
            <person name="Gueldener U."/>
            <person name="Tudzynski B."/>
        </authorList>
    </citation>
    <scope>NUCLEOTIDE SEQUENCE [LARGE SCALE GENOMIC DNA]</scope>
    <source>
        <strain evidence="5">ET1</strain>
    </source>
</reference>
<sequence length="176" mass="19434">MDLREVLTANGSLAPPSQQPPGLVSRDLYRRHGHGNLQNHACVYCRRSHMSCDHGRPCTRCIKRNIGHLCHDELFDTGLQKGKSAQPGQAAQTNTTSPPNSNLERCHYTISRDHTGGAEDQKCEILADFARKHTRAWTNISLANINSPIANPETSPKGLRSLYGPGHYATHSELSM</sequence>
<comment type="caution">
    <text evidence="4">The sequence shown here is derived from an EMBL/GenBank/DDBJ whole genome shotgun (WGS) entry which is preliminary data.</text>
</comment>
<dbReference type="Pfam" id="PF00172">
    <property type="entry name" value="Zn_clus"/>
    <property type="match status" value="1"/>
</dbReference>
<dbReference type="InterPro" id="IPR001138">
    <property type="entry name" value="Zn2Cys6_DnaBD"/>
</dbReference>
<accession>A0A1L7V9F4</accession>
<dbReference type="GO" id="GO:0005634">
    <property type="term" value="C:nucleus"/>
    <property type="evidence" value="ECO:0007669"/>
    <property type="project" value="TreeGrafter"/>
</dbReference>
<evidence type="ECO:0000313" key="5">
    <source>
        <dbReference type="Proteomes" id="UP000183971"/>
    </source>
</evidence>
<gene>
    <name evidence="4" type="ORF">FPRO_03755</name>
</gene>
<proteinExistence type="predicted"/>
<dbReference type="Gene3D" id="4.10.240.10">
    <property type="entry name" value="Zn(2)-C6 fungal-type DNA-binding domain"/>
    <property type="match status" value="1"/>
</dbReference>
<dbReference type="SUPFAM" id="SSF57701">
    <property type="entry name" value="Zn2/Cys6 DNA-binding domain"/>
    <property type="match status" value="1"/>
</dbReference>
<dbReference type="SMART" id="SM00066">
    <property type="entry name" value="GAL4"/>
    <property type="match status" value="1"/>
</dbReference>
<evidence type="ECO:0000313" key="4">
    <source>
        <dbReference type="EMBL" id="CZR35985.1"/>
    </source>
</evidence>
<dbReference type="InterPro" id="IPR036864">
    <property type="entry name" value="Zn2-C6_fun-type_DNA-bd_sf"/>
</dbReference>
<dbReference type="PROSITE" id="PS50048">
    <property type="entry name" value="ZN2_CY6_FUNGAL_2"/>
    <property type="match status" value="1"/>
</dbReference>